<sequence length="79" mass="8847">MPCLNCYFRGIERSMDKCLCCGVYLPALLKNLLPKGTLLRDGTDAIDYPLGRGSFGITYQACHRQLATAIAIKEFYPQE</sequence>
<keyword evidence="1" id="KW-0067">ATP-binding</keyword>
<proteinExistence type="predicted"/>
<protein>
    <recommendedName>
        <fullName evidence="4">Serine/threonine protein kinase</fullName>
    </recommendedName>
</protein>
<evidence type="ECO:0000256" key="1">
    <source>
        <dbReference type="PROSITE-ProRule" id="PRU10141"/>
    </source>
</evidence>
<reference evidence="2 3" key="1">
    <citation type="submission" date="2019-01" db="EMBL/GenBank/DDBJ databases">
        <title>Coherence of Microcystis species and biogeography revealed through population genomics.</title>
        <authorList>
            <person name="Perez-Carrascal O.M."/>
            <person name="Terrat Y."/>
            <person name="Giani A."/>
            <person name="Fortin N."/>
            <person name="Tromas N."/>
            <person name="Shapiro B.J."/>
        </authorList>
    </citation>
    <scope>NUCLEOTIDE SEQUENCE [LARGE SCALE GENOMIC DNA]</scope>
    <source>
        <strain evidence="2">Mw_MB_S_20031200_S109D</strain>
    </source>
</reference>
<name>A0A552M295_9CHRO</name>
<dbReference type="GO" id="GO:0005524">
    <property type="term" value="F:ATP binding"/>
    <property type="evidence" value="ECO:0007669"/>
    <property type="project" value="UniProtKB-UniRule"/>
</dbReference>
<organism evidence="2 3">
    <name type="scientific">Microcystis wesenbergii Mw_MB_S_20031200_S109D</name>
    <dbReference type="NCBI Taxonomy" id="2486241"/>
    <lineage>
        <taxon>Bacteria</taxon>
        <taxon>Bacillati</taxon>
        <taxon>Cyanobacteriota</taxon>
        <taxon>Cyanophyceae</taxon>
        <taxon>Oscillatoriophycideae</taxon>
        <taxon>Chroococcales</taxon>
        <taxon>Microcystaceae</taxon>
        <taxon>Microcystis</taxon>
    </lineage>
</organism>
<evidence type="ECO:0000313" key="3">
    <source>
        <dbReference type="Proteomes" id="UP000318616"/>
    </source>
</evidence>
<evidence type="ECO:0008006" key="4">
    <source>
        <dbReference type="Google" id="ProtNLM"/>
    </source>
</evidence>
<dbReference type="AlphaFoldDB" id="A0A552M295"/>
<dbReference type="Proteomes" id="UP000318616">
    <property type="component" value="Unassembled WGS sequence"/>
</dbReference>
<evidence type="ECO:0000313" key="2">
    <source>
        <dbReference type="EMBL" id="TRV26581.1"/>
    </source>
</evidence>
<comment type="caution">
    <text evidence="2">The sequence shown here is derived from an EMBL/GenBank/DDBJ whole genome shotgun (WGS) entry which is preliminary data.</text>
</comment>
<dbReference type="PROSITE" id="PS00107">
    <property type="entry name" value="PROTEIN_KINASE_ATP"/>
    <property type="match status" value="1"/>
</dbReference>
<dbReference type="InterPro" id="IPR017441">
    <property type="entry name" value="Protein_kinase_ATP_BS"/>
</dbReference>
<gene>
    <name evidence="2" type="ORF">EWV88_06395</name>
</gene>
<dbReference type="EMBL" id="SFAP01000079">
    <property type="protein sequence ID" value="TRV26581.1"/>
    <property type="molecule type" value="Genomic_DNA"/>
</dbReference>
<feature type="binding site" evidence="1">
    <location>
        <position position="73"/>
    </location>
    <ligand>
        <name>ATP</name>
        <dbReference type="ChEBI" id="CHEBI:30616"/>
    </ligand>
</feature>
<keyword evidence="1" id="KW-0547">Nucleotide-binding</keyword>
<accession>A0A552M295</accession>